<evidence type="ECO:0000313" key="2">
    <source>
        <dbReference type="Proteomes" id="UP001062846"/>
    </source>
</evidence>
<gene>
    <name evidence="1" type="ORF">RHMOL_Rhmol01G0186900</name>
</gene>
<accession>A0ACC0Q2N8</accession>
<name>A0ACC0Q2N8_RHOML</name>
<sequence length="98" mass="11240">MAASTISIEAWALRIACGIAMDLNLDEDVFEFDCLELINCFKEPNSATPWEIRAMIEDIKRWASSKMWSFVWCPMEMNRVANWLATNCLSFFSGLYSA</sequence>
<reference evidence="1" key="1">
    <citation type="submission" date="2022-02" db="EMBL/GenBank/DDBJ databases">
        <title>Plant Genome Project.</title>
        <authorList>
            <person name="Zhang R.-G."/>
        </authorList>
    </citation>
    <scope>NUCLEOTIDE SEQUENCE</scope>
    <source>
        <strain evidence="1">AT1</strain>
    </source>
</reference>
<keyword evidence="2" id="KW-1185">Reference proteome</keyword>
<dbReference type="Proteomes" id="UP001062846">
    <property type="component" value="Chromosome 1"/>
</dbReference>
<proteinExistence type="predicted"/>
<organism evidence="1 2">
    <name type="scientific">Rhododendron molle</name>
    <name type="common">Chinese azalea</name>
    <name type="synonym">Azalea mollis</name>
    <dbReference type="NCBI Taxonomy" id="49168"/>
    <lineage>
        <taxon>Eukaryota</taxon>
        <taxon>Viridiplantae</taxon>
        <taxon>Streptophyta</taxon>
        <taxon>Embryophyta</taxon>
        <taxon>Tracheophyta</taxon>
        <taxon>Spermatophyta</taxon>
        <taxon>Magnoliopsida</taxon>
        <taxon>eudicotyledons</taxon>
        <taxon>Gunneridae</taxon>
        <taxon>Pentapetalae</taxon>
        <taxon>asterids</taxon>
        <taxon>Ericales</taxon>
        <taxon>Ericaceae</taxon>
        <taxon>Ericoideae</taxon>
        <taxon>Rhodoreae</taxon>
        <taxon>Rhododendron</taxon>
    </lineage>
</organism>
<dbReference type="EMBL" id="CM046388">
    <property type="protein sequence ID" value="KAI8572302.1"/>
    <property type="molecule type" value="Genomic_DNA"/>
</dbReference>
<comment type="caution">
    <text evidence="1">The sequence shown here is derived from an EMBL/GenBank/DDBJ whole genome shotgun (WGS) entry which is preliminary data.</text>
</comment>
<evidence type="ECO:0000313" key="1">
    <source>
        <dbReference type="EMBL" id="KAI8572302.1"/>
    </source>
</evidence>
<protein>
    <submittedName>
        <fullName evidence="1">Uncharacterized protein</fullName>
    </submittedName>
</protein>